<keyword evidence="2 7" id="KW-0326">Glycosidase</keyword>
<feature type="domain" description="Glycosyl hydrolase family 31 C-terminal" evidence="6">
    <location>
        <begin position="523"/>
        <end position="611"/>
    </location>
</feature>
<dbReference type="GO" id="GO:0004553">
    <property type="term" value="F:hydrolase activity, hydrolyzing O-glycosyl compounds"/>
    <property type="evidence" value="ECO:0007669"/>
    <property type="project" value="InterPro"/>
</dbReference>
<feature type="domain" description="Glycoside hydrolase family 31 TIM barrel" evidence="4">
    <location>
        <begin position="206"/>
        <end position="512"/>
    </location>
</feature>
<dbReference type="Gene3D" id="3.20.20.80">
    <property type="entry name" value="Glycosidases"/>
    <property type="match status" value="1"/>
</dbReference>
<gene>
    <name evidence="7" type="ORF">HMPREF9135_0638</name>
</gene>
<dbReference type="AlphaFoldDB" id="U2QN22"/>
<dbReference type="InterPro" id="IPR000322">
    <property type="entry name" value="Glyco_hydro_31_TIM"/>
</dbReference>
<dbReference type="Pfam" id="PF01055">
    <property type="entry name" value="Glyco_hydro_31_2nd"/>
    <property type="match status" value="1"/>
</dbReference>
<evidence type="ECO:0000256" key="3">
    <source>
        <dbReference type="SAM" id="SignalP"/>
    </source>
</evidence>
<keyword evidence="2 7" id="KW-0378">Hydrolase</keyword>
<dbReference type="Pfam" id="PF21365">
    <property type="entry name" value="Glyco_hydro_31_3rd"/>
    <property type="match status" value="1"/>
</dbReference>
<dbReference type="InterPro" id="IPR033403">
    <property type="entry name" value="DUF5110"/>
</dbReference>
<dbReference type="InterPro" id="IPR017853">
    <property type="entry name" value="GH"/>
</dbReference>
<dbReference type="InterPro" id="IPR013780">
    <property type="entry name" value="Glyco_hydro_b"/>
</dbReference>
<feature type="chain" id="PRO_5004633399" evidence="3">
    <location>
        <begin position="19"/>
        <end position="744"/>
    </location>
</feature>
<organism evidence="7 8">
    <name type="scientific">Segatella baroniae F0067</name>
    <dbReference type="NCBI Taxonomy" id="1115809"/>
    <lineage>
        <taxon>Bacteria</taxon>
        <taxon>Pseudomonadati</taxon>
        <taxon>Bacteroidota</taxon>
        <taxon>Bacteroidia</taxon>
        <taxon>Bacteroidales</taxon>
        <taxon>Prevotellaceae</taxon>
        <taxon>Segatella</taxon>
    </lineage>
</organism>
<proteinExistence type="inferred from homology"/>
<evidence type="ECO:0000313" key="8">
    <source>
        <dbReference type="Proteomes" id="UP000016648"/>
    </source>
</evidence>
<name>U2QN22_9BACT</name>
<dbReference type="SUPFAM" id="SSF51445">
    <property type="entry name" value="(Trans)glycosidases"/>
    <property type="match status" value="1"/>
</dbReference>
<accession>U2QN22</accession>
<dbReference type="Gene3D" id="2.60.40.1180">
    <property type="entry name" value="Golgi alpha-mannosidase II"/>
    <property type="match status" value="2"/>
</dbReference>
<dbReference type="CDD" id="cd06595">
    <property type="entry name" value="GH31_u1"/>
    <property type="match status" value="1"/>
</dbReference>
<dbReference type="SUPFAM" id="SSF51011">
    <property type="entry name" value="Glycosyl hydrolase domain"/>
    <property type="match status" value="1"/>
</dbReference>
<dbReference type="EMBL" id="AWEY01000007">
    <property type="protein sequence ID" value="ERK40187.1"/>
    <property type="molecule type" value="Genomic_DNA"/>
</dbReference>
<evidence type="ECO:0000313" key="7">
    <source>
        <dbReference type="EMBL" id="ERK40187.1"/>
    </source>
</evidence>
<evidence type="ECO:0000259" key="6">
    <source>
        <dbReference type="Pfam" id="PF21365"/>
    </source>
</evidence>
<feature type="signal peptide" evidence="3">
    <location>
        <begin position="1"/>
        <end position="18"/>
    </location>
</feature>
<dbReference type="Proteomes" id="UP000016648">
    <property type="component" value="Unassembled WGS sequence"/>
</dbReference>
<comment type="caution">
    <text evidence="7">The sequence shown here is derived from an EMBL/GenBank/DDBJ whole genome shotgun (WGS) entry which is preliminary data.</text>
</comment>
<keyword evidence="8" id="KW-1185">Reference proteome</keyword>
<dbReference type="InterPro" id="IPR051816">
    <property type="entry name" value="Glycosyl_Hydrolase_31"/>
</dbReference>
<feature type="domain" description="DUF5110" evidence="5">
    <location>
        <begin position="630"/>
        <end position="702"/>
    </location>
</feature>
<protein>
    <submittedName>
        <fullName evidence="7">Glycoside hydrolase, family 31</fullName>
        <ecNumber evidence="7">3.2.1.-</ecNumber>
    </submittedName>
</protein>
<evidence type="ECO:0000259" key="4">
    <source>
        <dbReference type="Pfam" id="PF01055"/>
    </source>
</evidence>
<sequence length="744" mass="86160">MKKLLSLCFLLWGALLQAAALPATNPIVMGNNRLTLITPTLIRLEYSTNGTFVDAPTYFAYNRKSLLRPDEISIDELGDDTYEIRTKALRIRYKHDGYPFSTANLYVFYQKNGKEAKFTNRFILRNNLGGPVETLDRVTREIPMNDGILSKDGWYMIDDARGDLIINGWLQPRDTRTHLQDQYCFIYGNDYKAALRSLGAISGRVPMTRKYIHGVWYCRYWDYTSDEFLDIIRGYDKHDFPLDNIVFDMGWHTNDATTGAGHNGLRNWTGYTWNRKLIPDPQALLDAIHRQHVHVALNDHPHDGIRNHEACYAPFMRAMGAKPGDNLLFDPGDSTYMRHFFAYAHHPLERMGVDFWWLDWQQNYLYPYVRGTNTTTLAWINELYYRDSERDGLRGCGYSRWAGWGDHRHPIQFSGDAQANWDILAFEVKLTAGSGNGGCYYWAHDIGGFRGEQNPELTARWTQFGALSAALRVHSTKDPKLDRRPWLADEPYTNAMRRMYHLRSLLMPYIYSCVWQTHNTMLPLNRSLFIDYGAQEESFENTQEFTFGDLILTAPITSPGKGADKRATQKVWFPRGETWYDYFTGERFEGGRTREIEKPLDEFPMYVRGGWLLPMQPYSSRPASARLDTLVMRLYPAAHDADNSFTLYEDDGLTLDYTKGRYATTQLQYTCKNNHSIVNIHPVKGEYKGQVPQRAYRLQLFGFDKIRRLKVNGRTVKPTYDKTLNCLVVNVGSQSIRQGHIFEF</sequence>
<comment type="similarity">
    <text evidence="1 2">Belongs to the glycosyl hydrolase 31 family.</text>
</comment>
<dbReference type="EC" id="3.2.1.-" evidence="7"/>
<dbReference type="PANTHER" id="PTHR43863">
    <property type="entry name" value="HYDROLASE, PUTATIVE (AFU_ORTHOLOGUE AFUA_1G03140)-RELATED"/>
    <property type="match status" value="1"/>
</dbReference>
<dbReference type="Pfam" id="PF17137">
    <property type="entry name" value="DUF5110"/>
    <property type="match status" value="1"/>
</dbReference>
<dbReference type="RefSeq" id="WP_021588685.1">
    <property type="nucleotide sequence ID" value="NZ_AWEY01000007.1"/>
</dbReference>
<reference evidence="7 8" key="1">
    <citation type="submission" date="2013-08" db="EMBL/GenBank/DDBJ databases">
        <authorList>
            <person name="Durkin A.S."/>
            <person name="Haft D.R."/>
            <person name="McCorrison J."/>
            <person name="Torralba M."/>
            <person name="Gillis M."/>
            <person name="Haft D.H."/>
            <person name="Methe B."/>
            <person name="Sutton G."/>
            <person name="Nelson K.E."/>
        </authorList>
    </citation>
    <scope>NUCLEOTIDE SEQUENCE [LARGE SCALE GENOMIC DNA]</scope>
    <source>
        <strain evidence="7 8">F0067</strain>
    </source>
</reference>
<evidence type="ECO:0000259" key="5">
    <source>
        <dbReference type="Pfam" id="PF17137"/>
    </source>
</evidence>
<dbReference type="PANTHER" id="PTHR43863:SF2">
    <property type="entry name" value="MALTASE-GLUCOAMYLASE"/>
    <property type="match status" value="1"/>
</dbReference>
<dbReference type="GO" id="GO:0005975">
    <property type="term" value="P:carbohydrate metabolic process"/>
    <property type="evidence" value="ECO:0007669"/>
    <property type="project" value="InterPro"/>
</dbReference>
<evidence type="ECO:0000256" key="2">
    <source>
        <dbReference type="RuleBase" id="RU361185"/>
    </source>
</evidence>
<dbReference type="InterPro" id="IPR048395">
    <property type="entry name" value="Glyco_hydro_31_C"/>
</dbReference>
<evidence type="ECO:0000256" key="1">
    <source>
        <dbReference type="ARBA" id="ARBA00007806"/>
    </source>
</evidence>
<dbReference type="PATRIC" id="fig|1115809.3.peg.462"/>
<keyword evidence="3" id="KW-0732">Signal</keyword>